<sequence>MSNITLRLGANALRELIYVDTDKVRSLLSQREGGVTEDQRVTEKRQGAFAGGIPKVASREQMWGTEESTQRSLADAVFPQLEESLTAEGYLSDISQEVSGITPDSFDVFKDHYPPGSFVRITAAARLFDARYAANAFAGFATAADGVSGIDSGPPDGRNWFAKEWAQGKISKSLTGDGPRRFS</sequence>
<accession>A0A919J0B6</accession>
<gene>
    <name evidence="1" type="ORF">Afe05nite_18990</name>
</gene>
<evidence type="ECO:0000313" key="2">
    <source>
        <dbReference type="Proteomes" id="UP000598174"/>
    </source>
</evidence>
<dbReference type="RefSeq" id="WP_203816602.1">
    <property type="nucleotide sequence ID" value="NZ_BAAABP010000007.1"/>
</dbReference>
<evidence type="ECO:0000313" key="1">
    <source>
        <dbReference type="EMBL" id="GIE10059.1"/>
    </source>
</evidence>
<protein>
    <submittedName>
        <fullName evidence="1">Uncharacterized protein</fullName>
    </submittedName>
</protein>
<dbReference type="InterPro" id="IPR045633">
    <property type="entry name" value="DUF6414"/>
</dbReference>
<name>A0A919J0B6_9ACTN</name>
<dbReference type="AlphaFoldDB" id="A0A919J0B6"/>
<organism evidence="1 2">
    <name type="scientific">Paractinoplanes ferrugineus</name>
    <dbReference type="NCBI Taxonomy" id="113564"/>
    <lineage>
        <taxon>Bacteria</taxon>
        <taxon>Bacillati</taxon>
        <taxon>Actinomycetota</taxon>
        <taxon>Actinomycetes</taxon>
        <taxon>Micromonosporales</taxon>
        <taxon>Micromonosporaceae</taxon>
        <taxon>Paractinoplanes</taxon>
    </lineage>
</organism>
<dbReference type="Proteomes" id="UP000598174">
    <property type="component" value="Unassembled WGS sequence"/>
</dbReference>
<comment type="caution">
    <text evidence="1">The sequence shown here is derived from an EMBL/GenBank/DDBJ whole genome shotgun (WGS) entry which is preliminary data.</text>
</comment>
<keyword evidence="2" id="KW-1185">Reference proteome</keyword>
<dbReference type="Pfam" id="PF19952">
    <property type="entry name" value="DUF6414"/>
    <property type="match status" value="1"/>
</dbReference>
<proteinExistence type="predicted"/>
<dbReference type="EMBL" id="BOMM01000012">
    <property type="protein sequence ID" value="GIE10059.1"/>
    <property type="molecule type" value="Genomic_DNA"/>
</dbReference>
<reference evidence="1" key="1">
    <citation type="submission" date="2021-01" db="EMBL/GenBank/DDBJ databases">
        <title>Whole genome shotgun sequence of Actinoplanes ferrugineus NBRC 15555.</title>
        <authorList>
            <person name="Komaki H."/>
            <person name="Tamura T."/>
        </authorList>
    </citation>
    <scope>NUCLEOTIDE SEQUENCE</scope>
    <source>
        <strain evidence="1">NBRC 15555</strain>
    </source>
</reference>